<organism evidence="1">
    <name type="scientific">hydrothermal vent metagenome</name>
    <dbReference type="NCBI Taxonomy" id="652676"/>
    <lineage>
        <taxon>unclassified sequences</taxon>
        <taxon>metagenomes</taxon>
        <taxon>ecological metagenomes</taxon>
    </lineage>
</organism>
<proteinExistence type="predicted"/>
<dbReference type="AlphaFoldDB" id="A0A1W1B9J8"/>
<gene>
    <name evidence="1" type="ORF">MNB_SV-8-410</name>
</gene>
<dbReference type="EMBL" id="FPHD01000007">
    <property type="protein sequence ID" value="SFV50127.1"/>
    <property type="molecule type" value="Genomic_DNA"/>
</dbReference>
<reference evidence="1" key="1">
    <citation type="submission" date="2016-10" db="EMBL/GenBank/DDBJ databases">
        <authorList>
            <person name="de Groot N.N."/>
        </authorList>
    </citation>
    <scope>NUCLEOTIDE SEQUENCE</scope>
</reference>
<protein>
    <submittedName>
        <fullName evidence="1">Uncharacterized protein</fullName>
    </submittedName>
</protein>
<name>A0A1W1B9J8_9ZZZZ</name>
<evidence type="ECO:0000313" key="1">
    <source>
        <dbReference type="EMBL" id="SFV50127.1"/>
    </source>
</evidence>
<sequence>MLKAQKVVVFHSKYHTIEKNEGNATTIPYYNELASSDFDIYTEDTELKEKFEKIKADIKAQLP</sequence>
<accession>A0A1W1B9J8</accession>